<accession>A0AAE3FVM0</accession>
<gene>
    <name evidence="2" type="ORF">AArcSt2_03525</name>
</gene>
<reference evidence="2" key="2">
    <citation type="submission" date="2022-02" db="EMBL/GenBank/DDBJ databases">
        <authorList>
            <person name="Elcheninov A.G."/>
            <person name="Sorokin D.Y."/>
            <person name="Kublanov I.V."/>
        </authorList>
    </citation>
    <scope>NUCLEOTIDE SEQUENCE</scope>
    <source>
        <strain evidence="2">AArc-St2</strain>
    </source>
</reference>
<organism evidence="2 3">
    <name type="scientific">Natronocalculus amylovorans</name>
    <dbReference type="NCBI Taxonomy" id="2917812"/>
    <lineage>
        <taxon>Archaea</taxon>
        <taxon>Methanobacteriati</taxon>
        <taxon>Methanobacteriota</taxon>
        <taxon>Stenosarchaea group</taxon>
        <taxon>Halobacteria</taxon>
        <taxon>Halobacteriales</taxon>
        <taxon>Haloferacaceae</taxon>
        <taxon>Natronocalculus</taxon>
    </lineage>
</organism>
<feature type="compositionally biased region" description="Basic and acidic residues" evidence="1">
    <location>
        <begin position="50"/>
        <end position="63"/>
    </location>
</feature>
<dbReference type="AlphaFoldDB" id="A0AAE3FVM0"/>
<evidence type="ECO:0000313" key="2">
    <source>
        <dbReference type="EMBL" id="MCL9816006.1"/>
    </source>
</evidence>
<dbReference type="Proteomes" id="UP001203207">
    <property type="component" value="Unassembled WGS sequence"/>
</dbReference>
<proteinExistence type="predicted"/>
<keyword evidence="3" id="KW-1185">Reference proteome</keyword>
<dbReference type="InterPro" id="IPR055923">
    <property type="entry name" value="DUF7500"/>
</dbReference>
<feature type="compositionally biased region" description="Low complexity" evidence="1">
    <location>
        <begin position="72"/>
        <end position="88"/>
    </location>
</feature>
<feature type="region of interest" description="Disordered" evidence="1">
    <location>
        <begin position="1"/>
        <end position="115"/>
    </location>
</feature>
<dbReference type="RefSeq" id="WP_250582934.1">
    <property type="nucleotide sequence ID" value="NZ_JAKRVX010000001.1"/>
</dbReference>
<comment type="caution">
    <text evidence="2">The sequence shown here is derived from an EMBL/GenBank/DDBJ whole genome shotgun (WGS) entry which is preliminary data.</text>
</comment>
<feature type="compositionally biased region" description="Basic and acidic residues" evidence="1">
    <location>
        <begin position="25"/>
        <end position="39"/>
    </location>
</feature>
<reference evidence="2" key="1">
    <citation type="journal article" date="2022" name="Syst. Appl. Microbiol.">
        <title>Natronocalculus amylovorans gen. nov., sp. nov., and Natranaeroarchaeum aerophilus sp. nov., dominant culturable amylolytic natronoarchaea from hypersaline soda lakes in southwestern Siberia.</title>
        <authorList>
            <person name="Sorokin D.Y."/>
            <person name="Elcheninov A.G."/>
            <person name="Khizhniak T.V."/>
            <person name="Koenen M."/>
            <person name="Bale N.J."/>
            <person name="Damste J.S.S."/>
            <person name="Kublanov I.V."/>
        </authorList>
    </citation>
    <scope>NUCLEOTIDE SEQUENCE</scope>
    <source>
        <strain evidence="2">AArc-St2</strain>
    </source>
</reference>
<dbReference type="Pfam" id="PF24332">
    <property type="entry name" value="DUF7500"/>
    <property type="match status" value="1"/>
</dbReference>
<sequence>MAPDDSDKKQSKRKRRSVLDPNDLDISRRREVAEIDEGRYVVSPSGTPRVDPDALEKQDWLQRDDDEDADEQAPQPQPNTTQTAQTQPDPQPTDTPTPDRSTPNKPPEPSGNISANDVSQWLAKSFAKNRGQYGYDLTIDMEGNVKRTRAASNDIGNALESMLLWYADQATDELPPERVIGILLASMDTEVDYPVQSVYGMLKTYGLTPDDSIADLLTAVRQEGSFTVPPSRKD</sequence>
<evidence type="ECO:0000256" key="1">
    <source>
        <dbReference type="SAM" id="MobiDB-lite"/>
    </source>
</evidence>
<evidence type="ECO:0000313" key="3">
    <source>
        <dbReference type="Proteomes" id="UP001203207"/>
    </source>
</evidence>
<protein>
    <submittedName>
        <fullName evidence="2">Uncharacterized protein</fullName>
    </submittedName>
</protein>
<name>A0AAE3FVM0_9EURY</name>
<dbReference type="EMBL" id="JAKRVX010000001">
    <property type="protein sequence ID" value="MCL9816006.1"/>
    <property type="molecule type" value="Genomic_DNA"/>
</dbReference>